<proteinExistence type="predicted"/>
<name>A0A5B7IG00_PORTR</name>
<reference evidence="1 2" key="1">
    <citation type="submission" date="2019-05" db="EMBL/GenBank/DDBJ databases">
        <title>Another draft genome of Portunus trituberculatus and its Hox gene families provides insights of decapod evolution.</title>
        <authorList>
            <person name="Jeong J.-H."/>
            <person name="Song I."/>
            <person name="Kim S."/>
            <person name="Choi T."/>
            <person name="Kim D."/>
            <person name="Ryu S."/>
            <person name="Kim W."/>
        </authorList>
    </citation>
    <scope>NUCLEOTIDE SEQUENCE [LARGE SCALE GENOMIC DNA]</scope>
    <source>
        <tissue evidence="1">Muscle</tissue>
    </source>
</reference>
<organism evidence="1 2">
    <name type="scientific">Portunus trituberculatus</name>
    <name type="common">Swimming crab</name>
    <name type="synonym">Neptunus trituberculatus</name>
    <dbReference type="NCBI Taxonomy" id="210409"/>
    <lineage>
        <taxon>Eukaryota</taxon>
        <taxon>Metazoa</taxon>
        <taxon>Ecdysozoa</taxon>
        <taxon>Arthropoda</taxon>
        <taxon>Crustacea</taxon>
        <taxon>Multicrustacea</taxon>
        <taxon>Malacostraca</taxon>
        <taxon>Eumalacostraca</taxon>
        <taxon>Eucarida</taxon>
        <taxon>Decapoda</taxon>
        <taxon>Pleocyemata</taxon>
        <taxon>Brachyura</taxon>
        <taxon>Eubrachyura</taxon>
        <taxon>Portunoidea</taxon>
        <taxon>Portunidae</taxon>
        <taxon>Portuninae</taxon>
        <taxon>Portunus</taxon>
    </lineage>
</organism>
<keyword evidence="2" id="KW-1185">Reference proteome</keyword>
<comment type="caution">
    <text evidence="1">The sequence shown here is derived from an EMBL/GenBank/DDBJ whole genome shotgun (WGS) entry which is preliminary data.</text>
</comment>
<dbReference type="AlphaFoldDB" id="A0A5B7IG00"/>
<evidence type="ECO:0000313" key="2">
    <source>
        <dbReference type="Proteomes" id="UP000324222"/>
    </source>
</evidence>
<evidence type="ECO:0000313" key="1">
    <source>
        <dbReference type="EMBL" id="MPC80789.1"/>
    </source>
</evidence>
<accession>A0A5B7IG00</accession>
<gene>
    <name evidence="1" type="ORF">E2C01_075382</name>
</gene>
<sequence length="70" mass="7812">MVARGESRFSGPLLYLLRRSVWGVRRRQQQVVSRGGLRAGSGLGSQGYILKHFCSALTNSKTLLIEETDF</sequence>
<dbReference type="EMBL" id="VSRR010055014">
    <property type="protein sequence ID" value="MPC80789.1"/>
    <property type="molecule type" value="Genomic_DNA"/>
</dbReference>
<protein>
    <submittedName>
        <fullName evidence="1">Uncharacterized protein</fullName>
    </submittedName>
</protein>
<dbReference type="Proteomes" id="UP000324222">
    <property type="component" value="Unassembled WGS sequence"/>
</dbReference>